<name>A0A1M2VBV1_TRAPU</name>
<reference evidence="1 2" key="1">
    <citation type="submission" date="2016-10" db="EMBL/GenBank/DDBJ databases">
        <title>Genome sequence of the basidiomycete white-rot fungus Trametes pubescens.</title>
        <authorList>
            <person name="Makela M.R."/>
            <person name="Granchi Z."/>
            <person name="Peng M."/>
            <person name="De Vries R.P."/>
            <person name="Grigoriev I."/>
            <person name="Riley R."/>
            <person name="Hilden K."/>
        </authorList>
    </citation>
    <scope>NUCLEOTIDE SEQUENCE [LARGE SCALE GENOMIC DNA]</scope>
    <source>
        <strain evidence="1 2">FBCC735</strain>
    </source>
</reference>
<protein>
    <submittedName>
        <fullName evidence="1">Uncharacterized protein</fullName>
    </submittedName>
</protein>
<proteinExistence type="predicted"/>
<sequence>MSSASEALRGVEAFVFDVFGTTVDWQGNIVRTLAASAEGTEGRCSRGPLPWVPCEE</sequence>
<evidence type="ECO:0000313" key="1">
    <source>
        <dbReference type="EMBL" id="OJT05044.1"/>
    </source>
</evidence>
<dbReference type="AlphaFoldDB" id="A0A1M2VBV1"/>
<accession>A0A1M2VBV1</accession>
<dbReference type="OrthoDB" id="2363873at2759"/>
<keyword evidence="2" id="KW-1185">Reference proteome</keyword>
<organism evidence="1 2">
    <name type="scientific">Trametes pubescens</name>
    <name type="common">White-rot fungus</name>
    <dbReference type="NCBI Taxonomy" id="154538"/>
    <lineage>
        <taxon>Eukaryota</taxon>
        <taxon>Fungi</taxon>
        <taxon>Dikarya</taxon>
        <taxon>Basidiomycota</taxon>
        <taxon>Agaricomycotina</taxon>
        <taxon>Agaricomycetes</taxon>
        <taxon>Polyporales</taxon>
        <taxon>Polyporaceae</taxon>
        <taxon>Trametes</taxon>
    </lineage>
</organism>
<gene>
    <name evidence="1" type="ORF">TRAPUB_4109</name>
</gene>
<comment type="caution">
    <text evidence="1">The sequence shown here is derived from an EMBL/GenBank/DDBJ whole genome shotgun (WGS) entry which is preliminary data.</text>
</comment>
<evidence type="ECO:0000313" key="2">
    <source>
        <dbReference type="Proteomes" id="UP000184267"/>
    </source>
</evidence>
<dbReference type="EMBL" id="MNAD01001491">
    <property type="protein sequence ID" value="OJT05044.1"/>
    <property type="molecule type" value="Genomic_DNA"/>
</dbReference>
<dbReference type="Proteomes" id="UP000184267">
    <property type="component" value="Unassembled WGS sequence"/>
</dbReference>